<feature type="compositionally biased region" description="Polar residues" evidence="1">
    <location>
        <begin position="21"/>
        <end position="32"/>
    </location>
</feature>
<comment type="caution">
    <text evidence="2">The sequence shown here is derived from an EMBL/GenBank/DDBJ whole genome shotgun (WGS) entry which is preliminary data.</text>
</comment>
<keyword evidence="3" id="KW-1185">Reference proteome</keyword>
<dbReference type="Proteomes" id="UP001200034">
    <property type="component" value="Unassembled WGS sequence"/>
</dbReference>
<proteinExistence type="predicted"/>
<gene>
    <name evidence="2" type="ORF">KR093_010426</name>
</gene>
<dbReference type="EMBL" id="JAJJHW010003409">
    <property type="protein sequence ID" value="KAH8360064.1"/>
    <property type="molecule type" value="Genomic_DNA"/>
</dbReference>
<accession>A0AAD4JWR9</accession>
<protein>
    <submittedName>
        <fullName evidence="2">Uncharacterized protein</fullName>
    </submittedName>
</protein>
<reference evidence="2" key="1">
    <citation type="journal article" date="2021" name="Mol. Ecol. Resour.">
        <title>Phylogenomic analyses of the genus Drosophila reveals genomic signals of climate adaptation.</title>
        <authorList>
            <person name="Li F."/>
            <person name="Rane R.V."/>
            <person name="Luria V."/>
            <person name="Xiong Z."/>
            <person name="Chen J."/>
            <person name="Li Z."/>
            <person name="Catullo R.A."/>
            <person name="Griffin P.C."/>
            <person name="Schiffer M."/>
            <person name="Pearce S."/>
            <person name="Lee S.F."/>
            <person name="McElroy K."/>
            <person name="Stocker A."/>
            <person name="Shirriffs J."/>
            <person name="Cockerell F."/>
            <person name="Coppin C."/>
            <person name="Sgro C.M."/>
            <person name="Karger A."/>
            <person name="Cain J.W."/>
            <person name="Weber J.A."/>
            <person name="Santpere G."/>
            <person name="Kirschner M.W."/>
            <person name="Hoffmann A.A."/>
            <person name="Oakeshott J.G."/>
            <person name="Zhang G."/>
        </authorList>
    </citation>
    <scope>NUCLEOTIDE SEQUENCE</scope>
    <source>
        <strain evidence="2">BGI-SZ-2011g</strain>
    </source>
</reference>
<feature type="region of interest" description="Disordered" evidence="1">
    <location>
        <begin position="1"/>
        <end position="32"/>
    </location>
</feature>
<evidence type="ECO:0000313" key="3">
    <source>
        <dbReference type="Proteomes" id="UP001200034"/>
    </source>
</evidence>
<name>A0AAD4JWR9_9MUSC</name>
<sequence length="113" mass="13160">MRQLHRSQKPQMLLSLKPDQPNGQNVLIPTSDQPLASTSPIITMRSHFLDPGHFIQYHIPCHFHHAHTHSQCFIQCLCTHHICSHPKFILQKRKAQRVQFSQMDPIPQSLEKK</sequence>
<dbReference type="AlphaFoldDB" id="A0AAD4JWR9"/>
<evidence type="ECO:0000256" key="1">
    <source>
        <dbReference type="SAM" id="MobiDB-lite"/>
    </source>
</evidence>
<organism evidence="2 3">
    <name type="scientific">Drosophila rubida</name>
    <dbReference type="NCBI Taxonomy" id="30044"/>
    <lineage>
        <taxon>Eukaryota</taxon>
        <taxon>Metazoa</taxon>
        <taxon>Ecdysozoa</taxon>
        <taxon>Arthropoda</taxon>
        <taxon>Hexapoda</taxon>
        <taxon>Insecta</taxon>
        <taxon>Pterygota</taxon>
        <taxon>Neoptera</taxon>
        <taxon>Endopterygota</taxon>
        <taxon>Diptera</taxon>
        <taxon>Brachycera</taxon>
        <taxon>Muscomorpha</taxon>
        <taxon>Ephydroidea</taxon>
        <taxon>Drosophilidae</taxon>
        <taxon>Drosophila</taxon>
    </lineage>
</organism>
<evidence type="ECO:0000313" key="2">
    <source>
        <dbReference type="EMBL" id="KAH8360064.1"/>
    </source>
</evidence>